<organism evidence="4 5">
    <name type="scientific">Lihuaxuella thermophila</name>
    <dbReference type="NCBI Taxonomy" id="1173111"/>
    <lineage>
        <taxon>Bacteria</taxon>
        <taxon>Bacillati</taxon>
        <taxon>Bacillota</taxon>
        <taxon>Bacilli</taxon>
        <taxon>Bacillales</taxon>
        <taxon>Thermoactinomycetaceae</taxon>
        <taxon>Lihuaxuella</taxon>
    </lineage>
</organism>
<dbReference type="EMBL" id="FOCQ01000010">
    <property type="protein sequence ID" value="SEN40409.1"/>
    <property type="molecule type" value="Genomic_DNA"/>
</dbReference>
<accession>A0A1H8G992</accession>
<name>A0A1H8G992_9BACL</name>
<dbReference type="InterPro" id="IPR000322">
    <property type="entry name" value="Glyco_hydro_31_TIM"/>
</dbReference>
<comment type="similarity">
    <text evidence="1 2">Belongs to the glycosyl hydrolase 31 family.</text>
</comment>
<dbReference type="Pfam" id="PF01055">
    <property type="entry name" value="Glyco_hydro_31_2nd"/>
    <property type="match status" value="1"/>
</dbReference>
<evidence type="ECO:0000256" key="1">
    <source>
        <dbReference type="ARBA" id="ARBA00007806"/>
    </source>
</evidence>
<evidence type="ECO:0000313" key="4">
    <source>
        <dbReference type="EMBL" id="SEN40409.1"/>
    </source>
</evidence>
<evidence type="ECO:0000313" key="5">
    <source>
        <dbReference type="Proteomes" id="UP000199695"/>
    </source>
</evidence>
<dbReference type="Gene3D" id="3.20.20.80">
    <property type="entry name" value="Glycosidases"/>
    <property type="match status" value="1"/>
</dbReference>
<dbReference type="SUPFAM" id="SSF51445">
    <property type="entry name" value="(Trans)glycosidases"/>
    <property type="match status" value="1"/>
</dbReference>
<keyword evidence="2" id="KW-0378">Hydrolase</keyword>
<evidence type="ECO:0000256" key="2">
    <source>
        <dbReference type="RuleBase" id="RU361185"/>
    </source>
</evidence>
<dbReference type="GO" id="GO:0004553">
    <property type="term" value="F:hydrolase activity, hydrolyzing O-glycosyl compounds"/>
    <property type="evidence" value="ECO:0007669"/>
    <property type="project" value="InterPro"/>
</dbReference>
<protein>
    <recommendedName>
        <fullName evidence="3">Glycoside hydrolase family 31 TIM barrel domain-containing protein</fullName>
    </recommendedName>
</protein>
<dbReference type="InterPro" id="IPR017853">
    <property type="entry name" value="GH"/>
</dbReference>
<sequence length="582" mass="65919">MKWIHEAKRLELHADRYRLIFAQDRPFVHLEDESGNRLAELFVLSGIHPLQGRDDTTTAGNWSVCRSGQEVVFTLQAESSVWKAKTYRFRCRPNRFSYEMEVEGTGRLAEVNYFGGYCSANPRWGSGFFWSGTSFKQGFNPEPNMQEENYFSPDSGSVIDLTGVPLPGKGDWFFTPPPFCFAFETEKGWISMGVEAEPGSNTYTEYMYHAQQFGFYLSLSYEGYTTVRGSYRLPAIGFDFADSEYDVLKAHVDSLAQAGYVTFNPEKEIPSWWVEPIFCGWGSQCYAASLERGHAPDYCRQQLYEQFMKTLDQKGLNPGIIVLDDKWQAAYGDNKVDPEKWPDLRGFIDQQHQAGKKVLLWLKAWDAEGVPAAECMTNASGMAMIVDPTNPVFEQRLRQSVRHMLSADGYDADGFKIDFSARIASGPGVKKAGEAWGLELMRLYLGIIYDEAKKVKPDALVMTHTPHPYLNDVVDMIRLNDINTGKDVIKAMTHRAKVASIACPDAVIDTDNWPMTDSAAWRDYVALQPQLGVPSLYYVSHIDSTQEELTEDDYALIRQTWEQARRQKPAGKRSAKDVQKDG</sequence>
<evidence type="ECO:0000259" key="3">
    <source>
        <dbReference type="Pfam" id="PF01055"/>
    </source>
</evidence>
<dbReference type="Proteomes" id="UP000199695">
    <property type="component" value="Unassembled WGS sequence"/>
</dbReference>
<dbReference type="GO" id="GO:0005975">
    <property type="term" value="P:carbohydrate metabolic process"/>
    <property type="evidence" value="ECO:0007669"/>
    <property type="project" value="InterPro"/>
</dbReference>
<dbReference type="AlphaFoldDB" id="A0A1H8G992"/>
<dbReference type="OrthoDB" id="176168at2"/>
<proteinExistence type="inferred from homology"/>
<keyword evidence="5" id="KW-1185">Reference proteome</keyword>
<dbReference type="RefSeq" id="WP_089969748.1">
    <property type="nucleotide sequence ID" value="NZ_FOCQ01000010.1"/>
</dbReference>
<reference evidence="4 5" key="1">
    <citation type="submission" date="2016-10" db="EMBL/GenBank/DDBJ databases">
        <authorList>
            <person name="de Groot N.N."/>
        </authorList>
    </citation>
    <scope>NUCLEOTIDE SEQUENCE [LARGE SCALE GENOMIC DNA]</scope>
    <source>
        <strain evidence="4 5">DSM 46701</strain>
    </source>
</reference>
<gene>
    <name evidence="4" type="ORF">SAMN05444955_110148</name>
</gene>
<dbReference type="STRING" id="1173111.SAMN05444955_110148"/>
<feature type="domain" description="Glycoside hydrolase family 31 TIM barrel" evidence="3">
    <location>
        <begin position="298"/>
        <end position="423"/>
    </location>
</feature>
<keyword evidence="2" id="KW-0326">Glycosidase</keyword>